<keyword evidence="3" id="KW-1185">Reference proteome</keyword>
<dbReference type="GO" id="GO:0016787">
    <property type="term" value="F:hydrolase activity"/>
    <property type="evidence" value="ECO:0007669"/>
    <property type="project" value="UniProtKB-KW"/>
</dbReference>
<protein>
    <submittedName>
        <fullName evidence="2">Dienelactone hydrolase family protein</fullName>
    </submittedName>
</protein>
<evidence type="ECO:0000313" key="2">
    <source>
        <dbReference type="EMBL" id="QJD94097.1"/>
    </source>
</evidence>
<feature type="domain" description="Dienelactone hydrolase" evidence="1">
    <location>
        <begin position="14"/>
        <end position="231"/>
    </location>
</feature>
<dbReference type="InterPro" id="IPR051049">
    <property type="entry name" value="Dienelactone_hydrolase-like"/>
</dbReference>
<keyword evidence="2" id="KW-0378">Hydrolase</keyword>
<sequence>MTDTLTIDVADGSFNCYVARPRGVALAPVIIVLQEIFGVNAGIRQIADEYAAQGYIAVAPDLFWRADPGLSLSEQQPGDWARGFALYSAYDRQQGVGDIAATVRTARTIAGASGKVGVTGYCLGGLMTYLTAARTDADAFVAYYGGATEDYAQEAGNVGMPLLYHLAEQDEYIGTEAQRAIRNAFATNPLIELYGYPGCNHAFARPNGSHYDPVAAPLANARTAAFFKQYL</sequence>
<name>A0ABX6MLY8_9BURK</name>
<dbReference type="Gene3D" id="3.40.50.1820">
    <property type="entry name" value="alpha/beta hydrolase"/>
    <property type="match status" value="1"/>
</dbReference>
<organism evidence="2 3">
    <name type="scientific">Duganella dendranthematis</name>
    <dbReference type="NCBI Taxonomy" id="2728021"/>
    <lineage>
        <taxon>Bacteria</taxon>
        <taxon>Pseudomonadati</taxon>
        <taxon>Pseudomonadota</taxon>
        <taxon>Betaproteobacteria</taxon>
        <taxon>Burkholderiales</taxon>
        <taxon>Oxalobacteraceae</taxon>
        <taxon>Telluria group</taxon>
        <taxon>Duganella</taxon>
    </lineage>
</organism>
<dbReference type="PANTHER" id="PTHR46623">
    <property type="entry name" value="CARBOXYMETHYLENEBUTENOLIDASE-RELATED"/>
    <property type="match status" value="1"/>
</dbReference>
<accession>A0ABX6MLY8</accession>
<evidence type="ECO:0000313" key="3">
    <source>
        <dbReference type="Proteomes" id="UP000503117"/>
    </source>
</evidence>
<proteinExistence type="predicted"/>
<dbReference type="PANTHER" id="PTHR46623:SF6">
    <property type="entry name" value="ALPHA_BETA-HYDROLASES SUPERFAMILY PROTEIN"/>
    <property type="match status" value="1"/>
</dbReference>
<dbReference type="InterPro" id="IPR002925">
    <property type="entry name" value="Dienelactn_hydro"/>
</dbReference>
<dbReference type="SUPFAM" id="SSF53474">
    <property type="entry name" value="alpha/beta-Hydrolases"/>
    <property type="match status" value="1"/>
</dbReference>
<dbReference type="Proteomes" id="UP000503117">
    <property type="component" value="Chromosome"/>
</dbReference>
<reference evidence="2 3" key="1">
    <citation type="submission" date="2020-04" db="EMBL/GenBank/DDBJ databases">
        <title>Genome sequencing of novel species.</title>
        <authorList>
            <person name="Heo J."/>
            <person name="Kim S.-J."/>
            <person name="Kim J.-S."/>
            <person name="Hong S.-B."/>
            <person name="Kwon S.-W."/>
        </authorList>
    </citation>
    <scope>NUCLEOTIDE SEQUENCE [LARGE SCALE GENOMIC DNA]</scope>
    <source>
        <strain evidence="2 3">AF9R3</strain>
    </source>
</reference>
<dbReference type="Pfam" id="PF01738">
    <property type="entry name" value="DLH"/>
    <property type="match status" value="1"/>
</dbReference>
<gene>
    <name evidence="2" type="ORF">HH213_11140</name>
</gene>
<dbReference type="EMBL" id="CP051684">
    <property type="protein sequence ID" value="QJD94097.1"/>
    <property type="molecule type" value="Genomic_DNA"/>
</dbReference>
<evidence type="ECO:0000259" key="1">
    <source>
        <dbReference type="Pfam" id="PF01738"/>
    </source>
</evidence>
<dbReference type="InterPro" id="IPR029058">
    <property type="entry name" value="AB_hydrolase_fold"/>
</dbReference>